<evidence type="ECO:0000313" key="4">
    <source>
        <dbReference type="Proteomes" id="UP000663840"/>
    </source>
</evidence>
<dbReference type="GO" id="GO:0042134">
    <property type="term" value="F:rRNA primary transcript binding"/>
    <property type="evidence" value="ECO:0007669"/>
    <property type="project" value="InterPro"/>
</dbReference>
<proteinExistence type="predicted"/>
<organism evidence="3 4">
    <name type="scientific">Rhizoctonia solani</name>
    <dbReference type="NCBI Taxonomy" id="456999"/>
    <lineage>
        <taxon>Eukaryota</taxon>
        <taxon>Fungi</taxon>
        <taxon>Dikarya</taxon>
        <taxon>Basidiomycota</taxon>
        <taxon>Agaricomycotina</taxon>
        <taxon>Agaricomycetes</taxon>
        <taxon>Cantharellales</taxon>
        <taxon>Ceratobasidiaceae</taxon>
        <taxon>Rhizoctonia</taxon>
    </lineage>
</organism>
<comment type="caution">
    <text evidence="3">The sequence shown here is derived from an EMBL/GenBank/DDBJ whole genome shotgun (WGS) entry which is preliminary data.</text>
</comment>
<reference evidence="3" key="1">
    <citation type="submission" date="2021-01" db="EMBL/GenBank/DDBJ databases">
        <authorList>
            <person name="Kaushik A."/>
        </authorList>
    </citation>
    <scope>NUCLEOTIDE SEQUENCE</scope>
    <source>
        <strain evidence="3">AG1-1A</strain>
    </source>
</reference>
<dbReference type="InterPro" id="IPR027951">
    <property type="entry name" value="Nepro_N"/>
</dbReference>
<dbReference type="GO" id="GO:0000172">
    <property type="term" value="C:ribonuclease MRP complex"/>
    <property type="evidence" value="ECO:0007669"/>
    <property type="project" value="InterPro"/>
</dbReference>
<dbReference type="Proteomes" id="UP000663840">
    <property type="component" value="Unassembled WGS sequence"/>
</dbReference>
<evidence type="ECO:0000313" key="3">
    <source>
        <dbReference type="EMBL" id="CAE6447501.1"/>
    </source>
</evidence>
<dbReference type="PANTHER" id="PTHR37792:SF1">
    <property type="entry name" value="RIBONUCLEASE MRP PROTEIN SUBUNIT RMP1"/>
    <property type="match status" value="1"/>
</dbReference>
<name>A0A8H3GFL2_9AGAM</name>
<sequence length="363" mass="39931">MPQRRFRLVASADYKARDNLDIPSVAQLLKQLKAGHKNARNVQKLLFTEMHVLERVYYKGKNQHGLSLFWRSVVSVRRMSTRIYETNVPGLLEVLAGMFHEEPFGGQKVFSGAWTRIPPVSSIAQILERLLDMGTLLQAAIAAFQKAYRAFCLAMSNTAFLQLTIVLIGIVSRASSVASALSDVISTITPCVYAVFQALQPPTSLLTRISKRFKKSQSIPAPDRLPTPPLNHVPEIRAPMYTNDDMDEDLGLSVERNTVPWITPLSPNPVVQAPTPSPPTNLTLSISPPSPDVETTTPLSPPSPSSSPSPPPTPLPSQPPRAQVVPRNIREEPPARAVSAVTTSTKPKKKRKKARDEIDDIFG</sequence>
<dbReference type="GO" id="GO:0000466">
    <property type="term" value="P:maturation of 5.8S rRNA from tricistronic rRNA transcript (SSU-rRNA, 5.8S rRNA, LSU-rRNA)"/>
    <property type="evidence" value="ECO:0007669"/>
    <property type="project" value="TreeGrafter"/>
</dbReference>
<protein>
    <recommendedName>
        <fullName evidence="2">Nucleolus and neural progenitor protein-like N-terminal domain-containing protein</fullName>
    </recommendedName>
</protein>
<feature type="domain" description="Nucleolus and neural progenitor protein-like N-terminal" evidence="2">
    <location>
        <begin position="37"/>
        <end position="178"/>
    </location>
</feature>
<dbReference type="PANTHER" id="PTHR37792">
    <property type="entry name" value="RIBONUCLEASE MRP PROTEIN SUBUNIT RMP1"/>
    <property type="match status" value="1"/>
</dbReference>
<gene>
    <name evidence="3" type="ORF">RDB_LOCUS86458</name>
</gene>
<dbReference type="EMBL" id="CAJMWR010002623">
    <property type="protein sequence ID" value="CAE6447501.1"/>
    <property type="molecule type" value="Genomic_DNA"/>
</dbReference>
<evidence type="ECO:0000259" key="2">
    <source>
        <dbReference type="Pfam" id="PF14780"/>
    </source>
</evidence>
<feature type="compositionally biased region" description="Pro residues" evidence="1">
    <location>
        <begin position="299"/>
        <end position="319"/>
    </location>
</feature>
<dbReference type="GO" id="GO:0000294">
    <property type="term" value="P:nuclear-transcribed mRNA catabolic process, RNase MRP-dependent"/>
    <property type="evidence" value="ECO:0007669"/>
    <property type="project" value="TreeGrafter"/>
</dbReference>
<dbReference type="Pfam" id="PF14780">
    <property type="entry name" value="NEPRO_N"/>
    <property type="match status" value="1"/>
</dbReference>
<dbReference type="AlphaFoldDB" id="A0A8H3GFL2"/>
<dbReference type="InterPro" id="IPR047205">
    <property type="entry name" value="RMP1"/>
</dbReference>
<evidence type="ECO:0000256" key="1">
    <source>
        <dbReference type="SAM" id="MobiDB-lite"/>
    </source>
</evidence>
<feature type="region of interest" description="Disordered" evidence="1">
    <location>
        <begin position="262"/>
        <end position="363"/>
    </location>
</feature>
<accession>A0A8H3GFL2</accession>